<sequence>FTKYIDPKLHLNLTEGEISHGFVYLTRLLRAHFGKKVFVLMDNYDAYVHSLIFEEPDDSVVSFVQSVNTALLTPSKYVQGALLVGVLRVTGSGLSLPEVHIEDYFFMGDHNFSGFHGLNDKELEPVLVKIIEDKKEREMIHSRIQEYYNGYTVMNKEIKIYNTKSVLKCIQTRQVKSYWHLPKYIKMFQSVFTSPDVMHIVMEMVLGNTMEVDITGPLKEKEILMLNHIVGSAIVQSE</sequence>
<evidence type="ECO:0000313" key="2">
    <source>
        <dbReference type="EMBL" id="JAS17105.1"/>
    </source>
</evidence>
<reference evidence="2" key="1">
    <citation type="submission" date="2015-12" db="EMBL/GenBank/DDBJ databases">
        <title>De novo transcriptome assembly of four potential Pierce s Disease insect vectors from Arizona vineyards.</title>
        <authorList>
            <person name="Tassone E.E."/>
        </authorList>
    </citation>
    <scope>NUCLEOTIDE SEQUENCE</scope>
</reference>
<accession>A0A1B6CUV0</accession>
<proteinExistence type="predicted"/>
<protein>
    <recommendedName>
        <fullName evidence="1">AAA-ATPase-like domain-containing protein</fullName>
    </recommendedName>
</protein>
<name>A0A1B6CUV0_9HEMI</name>
<gene>
    <name evidence="2" type="ORF">g.1017</name>
</gene>
<dbReference type="PANTHER" id="PTHR34825">
    <property type="entry name" value="CONSERVED PROTEIN, WITH A WEAK D-GALACTARATE DEHYDRATASE/ALTRONATE HYDROLASE DOMAIN"/>
    <property type="match status" value="1"/>
</dbReference>
<dbReference type="EMBL" id="GEDC01020193">
    <property type="protein sequence ID" value="JAS17105.1"/>
    <property type="molecule type" value="Transcribed_RNA"/>
</dbReference>
<feature type="non-terminal residue" evidence="2">
    <location>
        <position position="1"/>
    </location>
</feature>
<dbReference type="Pfam" id="PF09820">
    <property type="entry name" value="AAA-ATPase_like"/>
    <property type="match status" value="1"/>
</dbReference>
<organism evidence="2">
    <name type="scientific">Clastoptera arizonana</name>
    <name type="common">Arizona spittle bug</name>
    <dbReference type="NCBI Taxonomy" id="38151"/>
    <lineage>
        <taxon>Eukaryota</taxon>
        <taxon>Metazoa</taxon>
        <taxon>Ecdysozoa</taxon>
        <taxon>Arthropoda</taxon>
        <taxon>Hexapoda</taxon>
        <taxon>Insecta</taxon>
        <taxon>Pterygota</taxon>
        <taxon>Neoptera</taxon>
        <taxon>Paraneoptera</taxon>
        <taxon>Hemiptera</taxon>
        <taxon>Auchenorrhyncha</taxon>
        <taxon>Cercopoidea</taxon>
        <taxon>Clastopteridae</taxon>
        <taxon>Clastoptera</taxon>
    </lineage>
</organism>
<dbReference type="AlphaFoldDB" id="A0A1B6CUV0"/>
<feature type="domain" description="AAA-ATPase-like" evidence="1">
    <location>
        <begin position="14"/>
        <end position="94"/>
    </location>
</feature>
<feature type="non-terminal residue" evidence="2">
    <location>
        <position position="238"/>
    </location>
</feature>
<evidence type="ECO:0000259" key="1">
    <source>
        <dbReference type="Pfam" id="PF09820"/>
    </source>
</evidence>
<dbReference type="PANTHER" id="PTHR34825:SF1">
    <property type="entry name" value="AAA-ATPASE-LIKE DOMAIN-CONTAINING PROTEIN"/>
    <property type="match status" value="1"/>
</dbReference>
<dbReference type="InterPro" id="IPR018631">
    <property type="entry name" value="AAA-ATPase-like_dom"/>
</dbReference>